<dbReference type="Proteomes" id="UP000824140">
    <property type="component" value="Unassembled WGS sequence"/>
</dbReference>
<evidence type="ECO:0000313" key="2">
    <source>
        <dbReference type="EMBL" id="HIS93165.1"/>
    </source>
</evidence>
<proteinExistence type="predicted"/>
<dbReference type="EMBL" id="DVJN01000185">
    <property type="protein sequence ID" value="HIS93165.1"/>
    <property type="molecule type" value="Genomic_DNA"/>
</dbReference>
<reference evidence="2" key="2">
    <citation type="journal article" date="2021" name="PeerJ">
        <title>Extensive microbial diversity within the chicken gut microbiome revealed by metagenomics and culture.</title>
        <authorList>
            <person name="Gilroy R."/>
            <person name="Ravi A."/>
            <person name="Getino M."/>
            <person name="Pursley I."/>
            <person name="Horton D.L."/>
            <person name="Alikhan N.F."/>
            <person name="Baker D."/>
            <person name="Gharbi K."/>
            <person name="Hall N."/>
            <person name="Watson M."/>
            <person name="Adriaenssens E.M."/>
            <person name="Foster-Nyarko E."/>
            <person name="Jarju S."/>
            <person name="Secka A."/>
            <person name="Antonio M."/>
            <person name="Oren A."/>
            <person name="Chaudhuri R.R."/>
            <person name="La Ragione R."/>
            <person name="Hildebrand F."/>
            <person name="Pallen M.J."/>
        </authorList>
    </citation>
    <scope>NUCLEOTIDE SEQUENCE</scope>
    <source>
        <strain evidence="2">13766</strain>
    </source>
</reference>
<reference evidence="2" key="1">
    <citation type="submission" date="2020-10" db="EMBL/GenBank/DDBJ databases">
        <authorList>
            <person name="Gilroy R."/>
        </authorList>
    </citation>
    <scope>NUCLEOTIDE SEQUENCE</scope>
    <source>
        <strain evidence="2">13766</strain>
    </source>
</reference>
<gene>
    <name evidence="2" type="ORF">IAA84_09145</name>
</gene>
<evidence type="ECO:0000313" key="3">
    <source>
        <dbReference type="Proteomes" id="UP000824140"/>
    </source>
</evidence>
<name>A0A9D1G2B4_9FIRM</name>
<feature type="signal peptide" evidence="1">
    <location>
        <begin position="1"/>
        <end position="21"/>
    </location>
</feature>
<sequence>MKKLALVLALALAFALVPAHAEVDLSGMTLSELIELSQQVTMAMWETEEWEEVEVPIGVYEIGVDIPAKHWNIAAGDGHFPTITYASKLDASGRDAEWEDTIYEEWLMSSSYDYYEDYEGEYPESIDLDLSDGGYLIVEEGSVIFTPYTGKVDLGFK</sequence>
<organism evidence="2 3">
    <name type="scientific">Candidatus Alectryocaccomicrobium excrementavium</name>
    <dbReference type="NCBI Taxonomy" id="2840668"/>
    <lineage>
        <taxon>Bacteria</taxon>
        <taxon>Bacillati</taxon>
        <taxon>Bacillota</taxon>
        <taxon>Clostridia</taxon>
        <taxon>Candidatus Alectryocaccomicrobium</taxon>
    </lineage>
</organism>
<dbReference type="AlphaFoldDB" id="A0A9D1G2B4"/>
<accession>A0A9D1G2B4</accession>
<evidence type="ECO:0000256" key="1">
    <source>
        <dbReference type="SAM" id="SignalP"/>
    </source>
</evidence>
<keyword evidence="1" id="KW-0732">Signal</keyword>
<protein>
    <submittedName>
        <fullName evidence="2">Uncharacterized protein</fullName>
    </submittedName>
</protein>
<comment type="caution">
    <text evidence="2">The sequence shown here is derived from an EMBL/GenBank/DDBJ whole genome shotgun (WGS) entry which is preliminary data.</text>
</comment>
<feature type="chain" id="PRO_5039019388" evidence="1">
    <location>
        <begin position="22"/>
        <end position="157"/>
    </location>
</feature>